<proteinExistence type="inferred from homology"/>
<evidence type="ECO:0000256" key="4">
    <source>
        <dbReference type="ARBA" id="ARBA00022692"/>
    </source>
</evidence>
<feature type="transmembrane region" description="Helical" evidence="7">
    <location>
        <begin position="131"/>
        <end position="150"/>
    </location>
</feature>
<keyword evidence="4 7" id="KW-0812">Transmembrane</keyword>
<reference evidence="8" key="1">
    <citation type="journal article" date="2023" name="IScience">
        <title>Live-bearing cockroach genome reveals convergent evolutionary mechanisms linked to viviparity in insects and beyond.</title>
        <authorList>
            <person name="Fouks B."/>
            <person name="Harrison M.C."/>
            <person name="Mikhailova A.A."/>
            <person name="Marchal E."/>
            <person name="English S."/>
            <person name="Carruthers M."/>
            <person name="Jennings E.C."/>
            <person name="Chiamaka E.L."/>
            <person name="Frigard R.A."/>
            <person name="Pippel M."/>
            <person name="Attardo G.M."/>
            <person name="Benoit J.B."/>
            <person name="Bornberg-Bauer E."/>
            <person name="Tobe S.S."/>
        </authorList>
    </citation>
    <scope>NUCLEOTIDE SEQUENCE</scope>
    <source>
        <strain evidence="8">Stay&amp;Tobe</strain>
    </source>
</reference>
<reference evidence="8" key="2">
    <citation type="submission" date="2023-05" db="EMBL/GenBank/DDBJ databases">
        <authorList>
            <person name="Fouks B."/>
        </authorList>
    </citation>
    <scope>NUCLEOTIDE SEQUENCE</scope>
    <source>
        <strain evidence="8">Stay&amp;Tobe</strain>
        <tissue evidence="8">Testes</tissue>
    </source>
</reference>
<gene>
    <name evidence="8" type="ORF">L9F63_006619</name>
</gene>
<evidence type="ECO:0000256" key="6">
    <source>
        <dbReference type="ARBA" id="ARBA00023136"/>
    </source>
</evidence>
<dbReference type="Pfam" id="PF14802">
    <property type="entry name" value="TMEM192"/>
    <property type="match status" value="1"/>
</dbReference>
<evidence type="ECO:0000256" key="1">
    <source>
        <dbReference type="ARBA" id="ARBA00004141"/>
    </source>
</evidence>
<feature type="transmembrane region" description="Helical" evidence="7">
    <location>
        <begin position="51"/>
        <end position="75"/>
    </location>
</feature>
<dbReference type="InterPro" id="IPR029399">
    <property type="entry name" value="TMEM192"/>
</dbReference>
<dbReference type="PANTHER" id="PTHR31592:SF1">
    <property type="entry name" value="TRANSMEMBRANE PROTEIN 192"/>
    <property type="match status" value="1"/>
</dbReference>
<evidence type="ECO:0000313" key="8">
    <source>
        <dbReference type="EMBL" id="KAJ9576845.1"/>
    </source>
</evidence>
<evidence type="ECO:0000256" key="5">
    <source>
        <dbReference type="ARBA" id="ARBA00022989"/>
    </source>
</evidence>
<keyword evidence="6 7" id="KW-0472">Membrane</keyword>
<dbReference type="AlphaFoldDB" id="A0AAD7ZA01"/>
<organism evidence="8 9">
    <name type="scientific">Diploptera punctata</name>
    <name type="common">Pacific beetle cockroach</name>
    <dbReference type="NCBI Taxonomy" id="6984"/>
    <lineage>
        <taxon>Eukaryota</taxon>
        <taxon>Metazoa</taxon>
        <taxon>Ecdysozoa</taxon>
        <taxon>Arthropoda</taxon>
        <taxon>Hexapoda</taxon>
        <taxon>Insecta</taxon>
        <taxon>Pterygota</taxon>
        <taxon>Neoptera</taxon>
        <taxon>Polyneoptera</taxon>
        <taxon>Dictyoptera</taxon>
        <taxon>Blattodea</taxon>
        <taxon>Blaberoidea</taxon>
        <taxon>Blaberidae</taxon>
        <taxon>Diplopterinae</taxon>
        <taxon>Diploptera</taxon>
    </lineage>
</organism>
<keyword evidence="9" id="KW-1185">Reference proteome</keyword>
<evidence type="ECO:0000256" key="3">
    <source>
        <dbReference type="ARBA" id="ARBA00014635"/>
    </source>
</evidence>
<dbReference type="EMBL" id="JASPKZ010009390">
    <property type="protein sequence ID" value="KAJ9576845.1"/>
    <property type="molecule type" value="Genomic_DNA"/>
</dbReference>
<name>A0AAD7ZA01_DIPPU</name>
<comment type="caution">
    <text evidence="8">The sequence shown here is derived from an EMBL/GenBank/DDBJ whole genome shotgun (WGS) entry which is preliminary data.</text>
</comment>
<feature type="transmembrane region" description="Helical" evidence="7">
    <location>
        <begin position="87"/>
        <end position="106"/>
    </location>
</feature>
<dbReference type="PANTHER" id="PTHR31592">
    <property type="entry name" value="TRANSMEMBRANE PROTEIN 192"/>
    <property type="match status" value="1"/>
</dbReference>
<dbReference type="GO" id="GO:0005765">
    <property type="term" value="C:lysosomal membrane"/>
    <property type="evidence" value="ECO:0007669"/>
    <property type="project" value="TreeGrafter"/>
</dbReference>
<evidence type="ECO:0000256" key="7">
    <source>
        <dbReference type="SAM" id="Phobius"/>
    </source>
</evidence>
<sequence>MVSLSRDGDFNTSTGGGVFFSDTSVNDDDTQRLHQVVCGDPWRKFHPLETIFAVSSLLISSASVLLVAVVLAIAWPDELDKCGPFFIILYIHAAFWCFTLIVDNHIKNKHHHLRINGYLEFYRQVRDHSRIPFYVVSFWNAVLLILSTVYHQIYEDFKQQCMAMGFNKPVYPLCVVIGSETIILICVIGMYIRKVLEFNRSRPPPDVLREEWMISFIQDSYSGGEIGYRDPGDHIHDLLEKQADLIRYLVDRNSKLSEKIMMLSSRLNGERS</sequence>
<keyword evidence="5 7" id="KW-1133">Transmembrane helix</keyword>
<evidence type="ECO:0000313" key="9">
    <source>
        <dbReference type="Proteomes" id="UP001233999"/>
    </source>
</evidence>
<feature type="transmembrane region" description="Helical" evidence="7">
    <location>
        <begin position="170"/>
        <end position="192"/>
    </location>
</feature>
<comment type="subcellular location">
    <subcellularLocation>
        <location evidence="1">Membrane</location>
        <topology evidence="1">Multi-pass membrane protein</topology>
    </subcellularLocation>
</comment>
<evidence type="ECO:0000256" key="2">
    <source>
        <dbReference type="ARBA" id="ARBA00006314"/>
    </source>
</evidence>
<dbReference type="Proteomes" id="UP001233999">
    <property type="component" value="Unassembled WGS sequence"/>
</dbReference>
<dbReference type="GO" id="GO:0005770">
    <property type="term" value="C:late endosome"/>
    <property type="evidence" value="ECO:0007669"/>
    <property type="project" value="TreeGrafter"/>
</dbReference>
<accession>A0AAD7ZA01</accession>
<protein>
    <recommendedName>
        <fullName evidence="3">Transmembrane protein 192</fullName>
    </recommendedName>
</protein>
<comment type="similarity">
    <text evidence="2">Belongs to the TMEM192 family.</text>
</comment>